<dbReference type="InterPro" id="IPR041036">
    <property type="entry name" value="GH5_C"/>
</dbReference>
<dbReference type="Gene3D" id="3.20.20.80">
    <property type="entry name" value="Glycosidases"/>
    <property type="match status" value="1"/>
</dbReference>
<evidence type="ECO:0000259" key="5">
    <source>
        <dbReference type="Pfam" id="PF00150"/>
    </source>
</evidence>
<dbReference type="PROSITE" id="PS00659">
    <property type="entry name" value="GLYCOSYL_HYDROL_F5"/>
    <property type="match status" value="1"/>
</dbReference>
<sequence>MEDPLVRSIQVDGDRFVDHAGREIILSGINLVNKSPKDNYMPLVDKDFYKRLQEWGMNSIRLVVIWDGVEPEMDQFDEKYLKELDKHIKWAAEYGVFVILDMHQDLFSAKYSDGAPRWATLDEGLEHYKGEVWSDSYLISPAVQGAFDNFWQNKPAADGKGLQDHYAEMWKMLAERYKNQSNVIGYDLMNEPFPGSIAQQAMPALLTAYGELHAKKTGIILGEEELMGIWSEPSSRNEALQKLDNAADFGSVIQALSPLTSAFEKERLQPFYQKVAQAIREVDEQKIIFLEHTYFGNMGVASSIQRTTLPNGKPDPQVAYAPHAYDLVVDTEFSSETSSSRVDYILQVISETAKKLQMPVWLGEWGAYYGGGNNMVPVAQHAITQIEKYNFSHAYWSYENGLENRPYFLQSLQRPYPFAINGELKNYHWKPDTNEFEMTWQENPSLKASTLIFFPDLSGLSEEELKVVNGKLITHENSNSGWVEIPANGKLRKITWQLD</sequence>
<gene>
    <name evidence="7" type="ORF">GCM10007049_38970</name>
</gene>
<evidence type="ECO:0000313" key="8">
    <source>
        <dbReference type="Proteomes" id="UP000619457"/>
    </source>
</evidence>
<keyword evidence="3 4" id="KW-0326">Glycosidase</keyword>
<protein>
    <recommendedName>
        <fullName evidence="9">Cellulase (Glycosyl hydrolase family 5)</fullName>
    </recommendedName>
</protein>
<reference evidence="7" key="1">
    <citation type="journal article" date="2014" name="Int. J. Syst. Evol. Microbiol.">
        <title>Complete genome sequence of Corynebacterium casei LMG S-19264T (=DSM 44701T), isolated from a smear-ripened cheese.</title>
        <authorList>
            <consortium name="US DOE Joint Genome Institute (JGI-PGF)"/>
            <person name="Walter F."/>
            <person name="Albersmeier A."/>
            <person name="Kalinowski J."/>
            <person name="Ruckert C."/>
        </authorList>
    </citation>
    <scope>NUCLEOTIDE SEQUENCE</scope>
    <source>
        <strain evidence="7">KCTC 12368</strain>
    </source>
</reference>
<keyword evidence="2 4" id="KW-0378">Hydrolase</keyword>
<dbReference type="PANTHER" id="PTHR31308">
    <property type="match status" value="1"/>
</dbReference>
<dbReference type="PANTHER" id="PTHR31308:SF3">
    <property type="entry name" value="ENDOGLYCOCERAMIDASE"/>
    <property type="match status" value="1"/>
</dbReference>
<evidence type="ECO:0000256" key="2">
    <source>
        <dbReference type="ARBA" id="ARBA00022801"/>
    </source>
</evidence>
<dbReference type="Pfam" id="PF18564">
    <property type="entry name" value="Glyco_hydro_5_C"/>
    <property type="match status" value="1"/>
</dbReference>
<proteinExistence type="inferred from homology"/>
<dbReference type="AlphaFoldDB" id="A0A918QCW3"/>
<evidence type="ECO:0000313" key="7">
    <source>
        <dbReference type="EMBL" id="GGZ41955.1"/>
    </source>
</evidence>
<dbReference type="InterPro" id="IPR013780">
    <property type="entry name" value="Glyco_hydro_b"/>
</dbReference>
<evidence type="ECO:0000256" key="1">
    <source>
        <dbReference type="ARBA" id="ARBA00005641"/>
    </source>
</evidence>
<organism evidence="7 8">
    <name type="scientific">Echinicola pacifica</name>
    <dbReference type="NCBI Taxonomy" id="346377"/>
    <lineage>
        <taxon>Bacteria</taxon>
        <taxon>Pseudomonadati</taxon>
        <taxon>Bacteroidota</taxon>
        <taxon>Cytophagia</taxon>
        <taxon>Cytophagales</taxon>
        <taxon>Cyclobacteriaceae</taxon>
        <taxon>Echinicola</taxon>
    </lineage>
</organism>
<dbReference type="SUPFAM" id="SSF51445">
    <property type="entry name" value="(Trans)glycosidases"/>
    <property type="match status" value="1"/>
</dbReference>
<dbReference type="GO" id="GO:0016042">
    <property type="term" value="P:lipid catabolic process"/>
    <property type="evidence" value="ECO:0007669"/>
    <property type="project" value="UniProtKB-ARBA"/>
</dbReference>
<reference evidence="7" key="2">
    <citation type="submission" date="2020-09" db="EMBL/GenBank/DDBJ databases">
        <authorList>
            <person name="Sun Q."/>
            <person name="Kim S."/>
        </authorList>
    </citation>
    <scope>NUCLEOTIDE SEQUENCE</scope>
    <source>
        <strain evidence="7">KCTC 12368</strain>
    </source>
</reference>
<feature type="domain" description="Glycoside hydrolase family 5 C-terminal" evidence="6">
    <location>
        <begin position="414"/>
        <end position="483"/>
    </location>
</feature>
<dbReference type="GO" id="GO:0000272">
    <property type="term" value="P:polysaccharide catabolic process"/>
    <property type="evidence" value="ECO:0007669"/>
    <property type="project" value="InterPro"/>
</dbReference>
<dbReference type="InterPro" id="IPR018087">
    <property type="entry name" value="Glyco_hydro_5_CS"/>
</dbReference>
<evidence type="ECO:0000259" key="6">
    <source>
        <dbReference type="Pfam" id="PF18564"/>
    </source>
</evidence>
<evidence type="ECO:0000256" key="3">
    <source>
        <dbReference type="ARBA" id="ARBA00023295"/>
    </source>
</evidence>
<keyword evidence="8" id="KW-1185">Reference proteome</keyword>
<comment type="caution">
    <text evidence="7">The sequence shown here is derived from an EMBL/GenBank/DDBJ whole genome shotgun (WGS) entry which is preliminary data.</text>
</comment>
<dbReference type="GO" id="GO:1901136">
    <property type="term" value="P:carbohydrate derivative catabolic process"/>
    <property type="evidence" value="ECO:0007669"/>
    <property type="project" value="UniProtKB-ARBA"/>
</dbReference>
<dbReference type="InterPro" id="IPR001547">
    <property type="entry name" value="Glyco_hydro_5"/>
</dbReference>
<feature type="domain" description="Glycoside hydrolase family 5" evidence="5">
    <location>
        <begin position="18"/>
        <end position="400"/>
    </location>
</feature>
<name>A0A918QCW3_9BACT</name>
<comment type="similarity">
    <text evidence="1 4">Belongs to the glycosyl hydrolase 5 (cellulase A) family.</text>
</comment>
<evidence type="ECO:0000256" key="4">
    <source>
        <dbReference type="RuleBase" id="RU361153"/>
    </source>
</evidence>
<dbReference type="Pfam" id="PF00150">
    <property type="entry name" value="Cellulase"/>
    <property type="match status" value="1"/>
</dbReference>
<dbReference type="Proteomes" id="UP000619457">
    <property type="component" value="Unassembled WGS sequence"/>
</dbReference>
<evidence type="ECO:0008006" key="9">
    <source>
        <dbReference type="Google" id="ProtNLM"/>
    </source>
</evidence>
<dbReference type="EMBL" id="BMWX01000012">
    <property type="protein sequence ID" value="GGZ41955.1"/>
    <property type="molecule type" value="Genomic_DNA"/>
</dbReference>
<dbReference type="Gene3D" id="2.60.40.1180">
    <property type="entry name" value="Golgi alpha-mannosidase II"/>
    <property type="match status" value="1"/>
</dbReference>
<accession>A0A918QCW3</accession>
<dbReference type="GO" id="GO:0004553">
    <property type="term" value="F:hydrolase activity, hydrolyzing O-glycosyl compounds"/>
    <property type="evidence" value="ECO:0007669"/>
    <property type="project" value="InterPro"/>
</dbReference>
<dbReference type="InterPro" id="IPR052066">
    <property type="entry name" value="Glycosphingolipid_Hydrolases"/>
</dbReference>
<dbReference type="InterPro" id="IPR017853">
    <property type="entry name" value="GH"/>
</dbReference>